<feature type="transmembrane region" description="Helical" evidence="8">
    <location>
        <begin position="77"/>
        <end position="99"/>
    </location>
</feature>
<evidence type="ECO:0000256" key="3">
    <source>
        <dbReference type="ARBA" id="ARBA00022475"/>
    </source>
</evidence>
<evidence type="ECO:0000256" key="1">
    <source>
        <dbReference type="ARBA" id="ARBA00004651"/>
    </source>
</evidence>
<keyword evidence="3" id="KW-1003">Cell membrane</keyword>
<dbReference type="Pfam" id="PF09335">
    <property type="entry name" value="VTT_dom"/>
    <property type="match status" value="1"/>
</dbReference>
<evidence type="ECO:0000313" key="10">
    <source>
        <dbReference type="EMBL" id="PWF26183.1"/>
    </source>
</evidence>
<comment type="caution">
    <text evidence="10">The sequence shown here is derived from an EMBL/GenBank/DDBJ whole genome shotgun (WGS) entry which is preliminary data.</text>
</comment>
<dbReference type="Proteomes" id="UP000245283">
    <property type="component" value="Unassembled WGS sequence"/>
</dbReference>
<reference evidence="11" key="1">
    <citation type="submission" date="2018-05" db="EMBL/GenBank/DDBJ databases">
        <authorList>
            <person name="Li Y."/>
        </authorList>
    </citation>
    <scope>NUCLEOTIDE SEQUENCE [LARGE SCALE GENOMIC DNA]</scope>
    <source>
        <strain evidence="11">sk1b4</strain>
    </source>
</reference>
<feature type="region of interest" description="Disordered" evidence="7">
    <location>
        <begin position="232"/>
        <end position="263"/>
    </location>
</feature>
<dbReference type="InterPro" id="IPR051311">
    <property type="entry name" value="DedA_domain"/>
</dbReference>
<dbReference type="InterPro" id="IPR032816">
    <property type="entry name" value="VTT_dom"/>
</dbReference>
<feature type="compositionally biased region" description="Basic and acidic residues" evidence="7">
    <location>
        <begin position="232"/>
        <end position="244"/>
    </location>
</feature>
<evidence type="ECO:0000256" key="6">
    <source>
        <dbReference type="ARBA" id="ARBA00023136"/>
    </source>
</evidence>
<dbReference type="RefSeq" id="WP_109094010.1">
    <property type="nucleotide sequence ID" value="NZ_CAMELQ010000090.1"/>
</dbReference>
<feature type="transmembrane region" description="Helical" evidence="8">
    <location>
        <begin position="161"/>
        <end position="184"/>
    </location>
</feature>
<sequence length="263" mass="27594">MSPAAVSAASTASTASTTGDVGGIAGWAISVIDALGGFGAGALIALENLFPPLPSEVILPLTGFSAGAGAGFTLMGAILWCTAGSLVGAWLLYGLGAILGRERTRKILNSLPLVNPQDTVRTEAFFDKYGSWTVFLGRMIPIFRSLISLPAGVTRMNLAKFTVLTATGSAIWNTVLISAGYALGANWAVVEEYVGVLTKIVVAILIFVLAAWIVLRLRKNAHRDPVNHRIEIGAEPRNTNHSEDTYYGPNLADAGSAPGERPE</sequence>
<evidence type="ECO:0000256" key="4">
    <source>
        <dbReference type="ARBA" id="ARBA00022692"/>
    </source>
</evidence>
<dbReference type="PANTHER" id="PTHR42709">
    <property type="entry name" value="ALKALINE PHOSPHATASE LIKE PROTEIN"/>
    <property type="match status" value="1"/>
</dbReference>
<organism evidence="10 11">
    <name type="scientific">Ancrocorticia populi</name>
    <dbReference type="NCBI Taxonomy" id="2175228"/>
    <lineage>
        <taxon>Bacteria</taxon>
        <taxon>Bacillati</taxon>
        <taxon>Actinomycetota</taxon>
        <taxon>Actinomycetes</taxon>
        <taxon>Actinomycetales</taxon>
        <taxon>Actinomycetaceae</taxon>
        <taxon>Ancrocorticia</taxon>
    </lineage>
</organism>
<proteinExistence type="inferred from homology"/>
<evidence type="ECO:0000259" key="9">
    <source>
        <dbReference type="Pfam" id="PF09335"/>
    </source>
</evidence>
<comment type="similarity">
    <text evidence="2">Belongs to the DedA family.</text>
</comment>
<keyword evidence="5 8" id="KW-1133">Transmembrane helix</keyword>
<dbReference type="AlphaFoldDB" id="A0A2V1K4J3"/>
<protein>
    <recommendedName>
        <fullName evidence="9">VTT domain-containing protein</fullName>
    </recommendedName>
</protein>
<evidence type="ECO:0000256" key="7">
    <source>
        <dbReference type="SAM" id="MobiDB-lite"/>
    </source>
</evidence>
<keyword evidence="6 8" id="KW-0472">Membrane</keyword>
<feature type="transmembrane region" description="Helical" evidence="8">
    <location>
        <begin position="24"/>
        <end position="46"/>
    </location>
</feature>
<evidence type="ECO:0000256" key="2">
    <source>
        <dbReference type="ARBA" id="ARBA00010792"/>
    </source>
</evidence>
<name>A0A2V1K4J3_9ACTO</name>
<dbReference type="EMBL" id="QETB01000004">
    <property type="protein sequence ID" value="PWF26183.1"/>
    <property type="molecule type" value="Genomic_DNA"/>
</dbReference>
<accession>A0A2V1K4J3</accession>
<feature type="transmembrane region" description="Helical" evidence="8">
    <location>
        <begin position="196"/>
        <end position="215"/>
    </location>
</feature>
<dbReference type="OrthoDB" id="9813426at2"/>
<evidence type="ECO:0000313" key="11">
    <source>
        <dbReference type="Proteomes" id="UP000245283"/>
    </source>
</evidence>
<dbReference type="PANTHER" id="PTHR42709:SF6">
    <property type="entry name" value="UNDECAPRENYL PHOSPHATE TRANSPORTER A"/>
    <property type="match status" value="1"/>
</dbReference>
<keyword evidence="4 8" id="KW-0812">Transmembrane</keyword>
<keyword evidence="11" id="KW-1185">Reference proteome</keyword>
<feature type="domain" description="VTT" evidence="9">
    <location>
        <begin position="60"/>
        <end position="181"/>
    </location>
</feature>
<dbReference type="GO" id="GO:0005886">
    <property type="term" value="C:plasma membrane"/>
    <property type="evidence" value="ECO:0007669"/>
    <property type="project" value="UniProtKB-SubCell"/>
</dbReference>
<comment type="subcellular location">
    <subcellularLocation>
        <location evidence="1">Cell membrane</location>
        <topology evidence="1">Multi-pass membrane protein</topology>
    </subcellularLocation>
</comment>
<gene>
    <name evidence="10" type="ORF">DD236_08935</name>
</gene>
<evidence type="ECO:0000256" key="5">
    <source>
        <dbReference type="ARBA" id="ARBA00022989"/>
    </source>
</evidence>
<evidence type="ECO:0000256" key="8">
    <source>
        <dbReference type="SAM" id="Phobius"/>
    </source>
</evidence>